<dbReference type="Proteomes" id="UP000095283">
    <property type="component" value="Unplaced"/>
</dbReference>
<keyword evidence="1" id="KW-1185">Reference proteome</keyword>
<dbReference type="AlphaFoldDB" id="A0A1I7XUQ5"/>
<evidence type="ECO:0000313" key="1">
    <source>
        <dbReference type="Proteomes" id="UP000095283"/>
    </source>
</evidence>
<reference evidence="2" key="1">
    <citation type="submission" date="2016-11" db="UniProtKB">
        <authorList>
            <consortium name="WormBaseParasite"/>
        </authorList>
    </citation>
    <scope>IDENTIFICATION</scope>
</reference>
<protein>
    <submittedName>
        <fullName evidence="2">Uncharacterized protein</fullName>
    </submittedName>
</protein>
<dbReference type="InterPro" id="IPR036397">
    <property type="entry name" value="RNaseH_sf"/>
</dbReference>
<organism evidence="1 2">
    <name type="scientific">Heterorhabditis bacteriophora</name>
    <name type="common">Entomopathogenic nematode worm</name>
    <dbReference type="NCBI Taxonomy" id="37862"/>
    <lineage>
        <taxon>Eukaryota</taxon>
        <taxon>Metazoa</taxon>
        <taxon>Ecdysozoa</taxon>
        <taxon>Nematoda</taxon>
        <taxon>Chromadorea</taxon>
        <taxon>Rhabditida</taxon>
        <taxon>Rhabditina</taxon>
        <taxon>Rhabditomorpha</taxon>
        <taxon>Strongyloidea</taxon>
        <taxon>Heterorhabditidae</taxon>
        <taxon>Heterorhabditis</taxon>
    </lineage>
</organism>
<dbReference type="WBParaSite" id="Hba_21555">
    <property type="protein sequence ID" value="Hba_21555"/>
    <property type="gene ID" value="Hba_21555"/>
</dbReference>
<accession>A0A1I7XUQ5</accession>
<proteinExistence type="predicted"/>
<sequence length="89" mass="10196">MRYFQEINKTHKELQRLCPALISPKGSVLLHDNAGPQKLNELSCETLPYSPDSSATDYHFSNISTTCKRRTPEFYATGINKLVTCRQQY</sequence>
<evidence type="ECO:0000313" key="2">
    <source>
        <dbReference type="WBParaSite" id="Hba_21555"/>
    </source>
</evidence>
<dbReference type="Gene3D" id="3.30.420.10">
    <property type="entry name" value="Ribonuclease H-like superfamily/Ribonuclease H"/>
    <property type="match status" value="1"/>
</dbReference>
<name>A0A1I7XUQ5_HETBA</name>
<dbReference type="GO" id="GO:0003676">
    <property type="term" value="F:nucleic acid binding"/>
    <property type="evidence" value="ECO:0007669"/>
    <property type="project" value="InterPro"/>
</dbReference>